<dbReference type="InterPro" id="IPR013751">
    <property type="entry name" value="ACP_syn_III_N"/>
</dbReference>
<evidence type="ECO:0000256" key="7">
    <source>
        <dbReference type="ARBA" id="ARBA00023160"/>
    </source>
</evidence>
<comment type="subcellular location">
    <subcellularLocation>
        <location evidence="14">Cytoplasm</location>
    </subcellularLocation>
</comment>
<dbReference type="Pfam" id="PF08541">
    <property type="entry name" value="ACP_syn_III_C"/>
    <property type="match status" value="1"/>
</dbReference>
<comment type="pathway">
    <text evidence="1 14">Lipid metabolism; fatty acid biosynthesis.</text>
</comment>
<dbReference type="RefSeq" id="WP_281241491.1">
    <property type="nucleotide sequence ID" value="NZ_FOHA01000003.1"/>
</dbReference>
<dbReference type="Gene3D" id="3.40.47.10">
    <property type="match status" value="1"/>
</dbReference>
<keyword evidence="4 14" id="KW-0808">Transferase</keyword>
<organism evidence="17 18">
    <name type="scientific">Isobaculum melis</name>
    <dbReference type="NCBI Taxonomy" id="142588"/>
    <lineage>
        <taxon>Bacteria</taxon>
        <taxon>Bacillati</taxon>
        <taxon>Bacillota</taxon>
        <taxon>Bacilli</taxon>
        <taxon>Lactobacillales</taxon>
        <taxon>Carnobacteriaceae</taxon>
        <taxon>Isobaculum</taxon>
    </lineage>
</organism>
<keyword evidence="8 14" id="KW-0511">Multifunctional enzyme</keyword>
<evidence type="ECO:0000259" key="16">
    <source>
        <dbReference type="Pfam" id="PF08545"/>
    </source>
</evidence>
<evidence type="ECO:0000256" key="4">
    <source>
        <dbReference type="ARBA" id="ARBA00022679"/>
    </source>
</evidence>
<keyword evidence="18" id="KW-1185">Reference proteome</keyword>
<accession>A0A1H9R6B3</accession>
<comment type="catalytic activity">
    <reaction evidence="13">
        <text>3-methylbutanoyl-CoA + malonyl-[ACP] + H(+) = 5-methyl-3-oxohexanoyl-[ACP] + CO2 + CoA</text>
        <dbReference type="Rhea" id="RHEA:42272"/>
        <dbReference type="Rhea" id="RHEA-COMP:9623"/>
        <dbReference type="Rhea" id="RHEA-COMP:9941"/>
        <dbReference type="ChEBI" id="CHEBI:15378"/>
        <dbReference type="ChEBI" id="CHEBI:16526"/>
        <dbReference type="ChEBI" id="CHEBI:57287"/>
        <dbReference type="ChEBI" id="CHEBI:57345"/>
        <dbReference type="ChEBI" id="CHEBI:78449"/>
        <dbReference type="ChEBI" id="CHEBI:78822"/>
        <dbReference type="EC" id="2.3.1.300"/>
    </reaction>
    <physiologicalReaction direction="left-to-right" evidence="13">
        <dbReference type="Rhea" id="RHEA:42273"/>
    </physiologicalReaction>
</comment>
<keyword evidence="3 14" id="KW-0444">Lipid biosynthesis</keyword>
<comment type="function">
    <text evidence="14">Catalyzes the condensation reaction of fatty acid synthesis by the addition to an acyl acceptor of two carbons from malonyl-ACP. Catalyzes the first condensation reaction which initiates fatty acid synthesis and may therefore play a role in governing the total rate of fatty acid production. Possesses both acetoacetyl-ACP synthase and acetyl transacylase activities. Its substrate specificity determines the biosynthesis of branched-chain and/or straight-chain of fatty acids.</text>
</comment>
<dbReference type="InterPro" id="IPR016039">
    <property type="entry name" value="Thiolase-like"/>
</dbReference>
<keyword evidence="14" id="KW-0963">Cytoplasm</keyword>
<evidence type="ECO:0000256" key="14">
    <source>
        <dbReference type="HAMAP-Rule" id="MF_01815"/>
    </source>
</evidence>
<dbReference type="EC" id="2.3.1.180" evidence="14"/>
<feature type="active site" evidence="14">
    <location>
        <position position="239"/>
    </location>
</feature>
<dbReference type="HAMAP" id="MF_01815">
    <property type="entry name" value="FabH"/>
    <property type="match status" value="1"/>
</dbReference>
<proteinExistence type="inferred from homology"/>
<evidence type="ECO:0000256" key="12">
    <source>
        <dbReference type="ARBA" id="ARBA00052467"/>
    </source>
</evidence>
<comment type="subunit">
    <text evidence="14">Homodimer.</text>
</comment>
<evidence type="ECO:0000256" key="3">
    <source>
        <dbReference type="ARBA" id="ARBA00022516"/>
    </source>
</evidence>
<dbReference type="CDD" id="cd00830">
    <property type="entry name" value="KAS_III"/>
    <property type="match status" value="1"/>
</dbReference>
<evidence type="ECO:0000256" key="5">
    <source>
        <dbReference type="ARBA" id="ARBA00022832"/>
    </source>
</evidence>
<protein>
    <recommendedName>
        <fullName evidence="14">Beta-ketoacyl-[acyl-carrier-protein] synthase III</fullName>
        <shortName evidence="14">Beta-ketoacyl-ACP synthase III</shortName>
        <shortName evidence="14">KAS III</shortName>
        <ecNumber evidence="14">2.3.1.180</ecNumber>
    </recommendedName>
    <alternativeName>
        <fullName evidence="14">3-oxoacyl-[acyl-carrier-protein] synthase 3</fullName>
    </alternativeName>
    <alternativeName>
        <fullName evidence="14">3-oxoacyl-[acyl-carrier-protein] synthase III</fullName>
    </alternativeName>
</protein>
<feature type="domain" description="Beta-ketoacyl-[acyl-carrier-protein] synthase III C-terminal" evidence="15">
    <location>
        <begin position="223"/>
        <end position="312"/>
    </location>
</feature>
<dbReference type="Proteomes" id="UP000198948">
    <property type="component" value="Unassembled WGS sequence"/>
</dbReference>
<dbReference type="UniPathway" id="UPA00094"/>
<keyword evidence="6 14" id="KW-0443">Lipid metabolism</keyword>
<dbReference type="FunFam" id="3.40.47.10:FF:000004">
    <property type="entry name" value="3-oxoacyl-[acyl-carrier-protein] synthase 3"/>
    <property type="match status" value="1"/>
</dbReference>
<dbReference type="STRING" id="142588.SAMN04488559_10388"/>
<comment type="catalytic activity">
    <reaction evidence="11">
        <text>(2S)-2-methylbutanoyl-CoA + malonyl-[ACP] + H(+) = (4S)-4-methyl-3-oxohexanoyl-[ACP] + CO2 + CoA</text>
        <dbReference type="Rhea" id="RHEA:42276"/>
        <dbReference type="Rhea" id="RHEA-COMP:9623"/>
        <dbReference type="Rhea" id="RHEA-COMP:17148"/>
        <dbReference type="ChEBI" id="CHEBI:15378"/>
        <dbReference type="ChEBI" id="CHEBI:16526"/>
        <dbReference type="ChEBI" id="CHEBI:57287"/>
        <dbReference type="ChEBI" id="CHEBI:78449"/>
        <dbReference type="ChEBI" id="CHEBI:88166"/>
        <dbReference type="ChEBI" id="CHEBI:167462"/>
        <dbReference type="EC" id="2.3.1.300"/>
    </reaction>
    <physiologicalReaction direction="left-to-right" evidence="11">
        <dbReference type="Rhea" id="RHEA:42277"/>
    </physiologicalReaction>
</comment>
<dbReference type="AlphaFoldDB" id="A0A1H9R6B3"/>
<evidence type="ECO:0000256" key="11">
    <source>
        <dbReference type="ARBA" id="ARBA00052407"/>
    </source>
</evidence>
<dbReference type="PANTHER" id="PTHR43091">
    <property type="entry name" value="3-OXOACYL-[ACYL-CARRIER-PROTEIN] SYNTHASE"/>
    <property type="match status" value="1"/>
</dbReference>
<comment type="similarity">
    <text evidence="2 14">Belongs to the thiolase-like superfamily. FabH family.</text>
</comment>
<dbReference type="PANTHER" id="PTHR43091:SF1">
    <property type="entry name" value="BETA-KETOACYL-[ACYL-CARRIER-PROTEIN] SYNTHASE III, CHLOROPLASTIC"/>
    <property type="match status" value="1"/>
</dbReference>
<feature type="active site" evidence="14">
    <location>
        <position position="114"/>
    </location>
</feature>
<evidence type="ECO:0000256" key="6">
    <source>
        <dbReference type="ARBA" id="ARBA00023098"/>
    </source>
</evidence>
<evidence type="ECO:0000256" key="10">
    <source>
        <dbReference type="ARBA" id="ARBA00051096"/>
    </source>
</evidence>
<feature type="active site" evidence="14">
    <location>
        <position position="269"/>
    </location>
</feature>
<evidence type="ECO:0000256" key="13">
    <source>
        <dbReference type="ARBA" id="ARBA00052985"/>
    </source>
</evidence>
<evidence type="ECO:0000256" key="8">
    <source>
        <dbReference type="ARBA" id="ARBA00023268"/>
    </source>
</evidence>
<dbReference type="NCBIfam" id="NF006829">
    <property type="entry name" value="PRK09352.1"/>
    <property type="match status" value="1"/>
</dbReference>
<keyword evidence="9 14" id="KW-0012">Acyltransferase</keyword>
<evidence type="ECO:0000259" key="15">
    <source>
        <dbReference type="Pfam" id="PF08541"/>
    </source>
</evidence>
<evidence type="ECO:0000256" key="9">
    <source>
        <dbReference type="ARBA" id="ARBA00023315"/>
    </source>
</evidence>
<comment type="domain">
    <text evidence="14">The last Arg residue of the ACP-binding site is essential for the weak association between ACP/AcpP and FabH.</text>
</comment>
<evidence type="ECO:0000256" key="1">
    <source>
        <dbReference type="ARBA" id="ARBA00005194"/>
    </source>
</evidence>
<comment type="catalytic activity">
    <reaction evidence="10">
        <text>malonyl-[ACP] + acetyl-CoA + H(+) = 3-oxobutanoyl-[ACP] + CO2 + CoA</text>
        <dbReference type="Rhea" id="RHEA:12080"/>
        <dbReference type="Rhea" id="RHEA-COMP:9623"/>
        <dbReference type="Rhea" id="RHEA-COMP:9625"/>
        <dbReference type="ChEBI" id="CHEBI:15378"/>
        <dbReference type="ChEBI" id="CHEBI:16526"/>
        <dbReference type="ChEBI" id="CHEBI:57287"/>
        <dbReference type="ChEBI" id="CHEBI:57288"/>
        <dbReference type="ChEBI" id="CHEBI:78449"/>
        <dbReference type="ChEBI" id="CHEBI:78450"/>
        <dbReference type="EC" id="2.3.1.180"/>
    </reaction>
    <physiologicalReaction direction="left-to-right" evidence="10">
        <dbReference type="Rhea" id="RHEA:12081"/>
    </physiologicalReaction>
</comment>
<comment type="catalytic activity">
    <reaction evidence="12">
        <text>2-methylpropanoyl-CoA + malonyl-[ACP] + H(+) = 4-methyl-3-oxopentanoyl-[ACP] + CO2 + CoA</text>
        <dbReference type="Rhea" id="RHEA:42268"/>
        <dbReference type="Rhea" id="RHEA-COMP:9623"/>
        <dbReference type="Rhea" id="RHEA-COMP:9940"/>
        <dbReference type="ChEBI" id="CHEBI:15378"/>
        <dbReference type="ChEBI" id="CHEBI:16526"/>
        <dbReference type="ChEBI" id="CHEBI:57287"/>
        <dbReference type="ChEBI" id="CHEBI:57338"/>
        <dbReference type="ChEBI" id="CHEBI:78449"/>
        <dbReference type="ChEBI" id="CHEBI:78820"/>
        <dbReference type="EC" id="2.3.1.300"/>
    </reaction>
    <physiologicalReaction direction="left-to-right" evidence="12">
        <dbReference type="Rhea" id="RHEA:42269"/>
    </physiologicalReaction>
</comment>
<evidence type="ECO:0000313" key="18">
    <source>
        <dbReference type="Proteomes" id="UP000198948"/>
    </source>
</evidence>
<dbReference type="GO" id="GO:0005737">
    <property type="term" value="C:cytoplasm"/>
    <property type="evidence" value="ECO:0007669"/>
    <property type="project" value="UniProtKB-SubCell"/>
</dbReference>
<feature type="region of interest" description="ACP-binding" evidence="14">
    <location>
        <begin position="240"/>
        <end position="244"/>
    </location>
</feature>
<dbReference type="InterPro" id="IPR013747">
    <property type="entry name" value="ACP_syn_III_C"/>
</dbReference>
<gene>
    <name evidence="14" type="primary">fabH</name>
    <name evidence="17" type="ORF">SAMN04488559_10388</name>
</gene>
<dbReference type="SUPFAM" id="SSF53901">
    <property type="entry name" value="Thiolase-like"/>
    <property type="match status" value="1"/>
</dbReference>
<dbReference type="EMBL" id="FOHA01000003">
    <property type="protein sequence ID" value="SER68284.1"/>
    <property type="molecule type" value="Genomic_DNA"/>
</dbReference>
<dbReference type="GO" id="GO:0033818">
    <property type="term" value="F:beta-ketoacyl-acyl-carrier-protein synthase III activity"/>
    <property type="evidence" value="ECO:0007669"/>
    <property type="project" value="UniProtKB-UniRule"/>
</dbReference>
<dbReference type="Pfam" id="PF08545">
    <property type="entry name" value="ACP_syn_III"/>
    <property type="match status" value="1"/>
</dbReference>
<name>A0A1H9R6B3_9LACT</name>
<sequence length="314" mass="33651">MTINVGIIGVGKYVPEEVLTNFDLEKRMDTNDEWIRTRTGIERRHIAPDGIETADMAYFSAKEALADAQLDATEIDLIIVATVSQAFHFPSVANQIQARLGATKAAAMDIGAACSGFVYGLITGAQFIQSGAYQNILVVGAEKLSQMIDWEDRGTAILFGDGAGAAVIGPVPENQGILSFELGSDGSGAGHLYENEKGHIVMQGNEVFKFAVRKMGDASVNVLEKAGIAKEELDVLIPHQANIRIMKSAANRLSLPEEKMVSVVHEYGNTSSASIPIALYDAVKTGRIKTNDSVLLVGFGAGLTWAACVIKWHQ</sequence>
<feature type="domain" description="Beta-ketoacyl-[acyl-carrier-protein] synthase III N-terminal" evidence="16">
    <location>
        <begin position="108"/>
        <end position="186"/>
    </location>
</feature>
<reference evidence="17 18" key="1">
    <citation type="submission" date="2016-10" db="EMBL/GenBank/DDBJ databases">
        <authorList>
            <person name="de Groot N.N."/>
        </authorList>
    </citation>
    <scope>NUCLEOTIDE SEQUENCE [LARGE SCALE GENOMIC DNA]</scope>
    <source>
        <strain evidence="17 18">DSM 13760</strain>
    </source>
</reference>
<dbReference type="NCBIfam" id="TIGR00747">
    <property type="entry name" value="fabH"/>
    <property type="match status" value="1"/>
</dbReference>
<dbReference type="InterPro" id="IPR004655">
    <property type="entry name" value="FabH"/>
</dbReference>
<dbReference type="GO" id="GO:0004315">
    <property type="term" value="F:3-oxoacyl-[acyl-carrier-protein] synthase activity"/>
    <property type="evidence" value="ECO:0007669"/>
    <property type="project" value="InterPro"/>
</dbReference>
<evidence type="ECO:0000256" key="2">
    <source>
        <dbReference type="ARBA" id="ARBA00008642"/>
    </source>
</evidence>
<keyword evidence="5 14" id="KW-0276">Fatty acid metabolism</keyword>
<dbReference type="GO" id="GO:0006633">
    <property type="term" value="P:fatty acid biosynthetic process"/>
    <property type="evidence" value="ECO:0007669"/>
    <property type="project" value="UniProtKB-UniRule"/>
</dbReference>
<keyword evidence="7 14" id="KW-0275">Fatty acid biosynthesis</keyword>
<evidence type="ECO:0000313" key="17">
    <source>
        <dbReference type="EMBL" id="SER68284.1"/>
    </source>
</evidence>